<evidence type="ECO:0000256" key="1">
    <source>
        <dbReference type="SAM" id="MobiDB-lite"/>
    </source>
</evidence>
<evidence type="ECO:0000313" key="4">
    <source>
        <dbReference type="Proteomes" id="UP000182227"/>
    </source>
</evidence>
<dbReference type="Pfam" id="PF22483">
    <property type="entry name" value="Mu-transpos_C_2"/>
    <property type="match status" value="1"/>
</dbReference>
<reference evidence="3 4" key="1">
    <citation type="submission" date="2015-03" db="EMBL/GenBank/DDBJ databases">
        <authorList>
            <person name="Murphy D."/>
        </authorList>
    </citation>
    <scope>NUCLEOTIDE SEQUENCE [LARGE SCALE GENOMIC DNA]</scope>
    <source>
        <strain evidence="3 4">D16</strain>
    </source>
</reference>
<accession>A0A0U1DHI1</accession>
<feature type="region of interest" description="Disordered" evidence="1">
    <location>
        <begin position="450"/>
        <end position="475"/>
    </location>
</feature>
<name>A0A0U1DHI1_9MYCO</name>
<organism evidence="3 4">
    <name type="scientific">Mycolicibacterium conceptionense</name>
    <dbReference type="NCBI Taxonomy" id="451644"/>
    <lineage>
        <taxon>Bacteria</taxon>
        <taxon>Bacillati</taxon>
        <taxon>Actinomycetota</taxon>
        <taxon>Actinomycetes</taxon>
        <taxon>Mycobacteriales</taxon>
        <taxon>Mycobacteriaceae</taxon>
        <taxon>Mycolicibacterium</taxon>
    </lineage>
</organism>
<evidence type="ECO:0000313" key="3">
    <source>
        <dbReference type="EMBL" id="CQD16691.1"/>
    </source>
</evidence>
<dbReference type="NCBIfam" id="NF033546">
    <property type="entry name" value="transpos_IS21"/>
    <property type="match status" value="1"/>
</dbReference>
<feature type="domain" description="Transposase for insertion sequence element IS21-like C-terminal" evidence="2">
    <location>
        <begin position="309"/>
        <end position="376"/>
    </location>
</feature>
<evidence type="ECO:0000259" key="2">
    <source>
        <dbReference type="Pfam" id="PF22483"/>
    </source>
</evidence>
<dbReference type="PANTHER" id="PTHR35004:SF8">
    <property type="entry name" value="TRANSPOSASE RV3428C-RELATED"/>
    <property type="match status" value="1"/>
</dbReference>
<dbReference type="PANTHER" id="PTHR35004">
    <property type="entry name" value="TRANSPOSASE RV3428C-RELATED"/>
    <property type="match status" value="1"/>
</dbReference>
<dbReference type="InterPro" id="IPR054353">
    <property type="entry name" value="IstA-like_C"/>
</dbReference>
<dbReference type="AlphaFoldDB" id="A0A0U1DHI1"/>
<sequence length="475" mass="52669">MARSRVESFEQIRRDRRLEGLSIRELAERHKVHRRTVRQALASAVPPARKQYPARPRPAIDPYVTIIDGWLTADQDAPRKQRHTARRIWQRLVAEHGARCSEVTVSRYVAKRRIELGFKHIEVAVPQVHAAGAEAEVDFGEFWTRIGGELVKCWMFVMRLSCSGRAFHVAFTTQGQEAFLQGHVLAFNHFGGVPARIRYDNLKPAVIKVLKGRSRTESDRFIALRSHYGYDSFFCRPGVQGAHEKGGVEGDIGRFRRRHLVPVPDAMSLADMNRLITAGDLLDDTRVITGRPTTVAEAFAAELPALQPLPMEAFDPALILRTRVDLKARVAIRQCYYSVPARYAGRRLTVRLTATTVEVFDAAQIVAHHERASGRYVEVLTLDHYLEVLKTKPGALPGATALAQAKVCGAFTAAHQRYWDAARHARGDSAGTRALIEILLAPDTIGNSVASRDGLSGHQRAGGPAGGADRSTPPQ</sequence>
<dbReference type="Proteomes" id="UP000182227">
    <property type="component" value="Unassembled WGS sequence"/>
</dbReference>
<gene>
    <name evidence="3" type="ORF">BN970_03564</name>
</gene>
<dbReference type="EMBL" id="CTEF01000002">
    <property type="protein sequence ID" value="CQD16691.1"/>
    <property type="molecule type" value="Genomic_DNA"/>
</dbReference>
<proteinExistence type="predicted"/>
<protein>
    <submittedName>
        <fullName evidence="3">Transposase</fullName>
    </submittedName>
</protein>